<reference evidence="1" key="1">
    <citation type="submission" date="2019-06" db="EMBL/GenBank/DDBJ databases">
        <title>Complete genome sequence of Aeromonas hydrophila bacteriophage PS1.</title>
        <authorList>
            <person name="Rai S."/>
            <person name="Tyagi A."/>
            <person name="Kumar N."/>
            <person name="Singh N."/>
        </authorList>
    </citation>
    <scope>NUCLEOTIDE SEQUENCE [LARGE SCALE GENOMIC DNA]</scope>
</reference>
<protein>
    <submittedName>
        <fullName evidence="1">Uncharacterized protein</fullName>
    </submittedName>
</protein>
<dbReference type="Proteomes" id="UP000317703">
    <property type="component" value="Segment"/>
</dbReference>
<evidence type="ECO:0000313" key="2">
    <source>
        <dbReference type="Proteomes" id="UP000317703"/>
    </source>
</evidence>
<accession>A0A514TUQ9</accession>
<sequence>MKQDPVQMFENYRHLVNKLVYIKLSNDYMATRLEILKELRRFACDFEKGSIDIDSYKDSFKIRKIHTPYTYEICTAEFWTISINKNSVKDLVLFLKSEGLNIDEYESLCQNSKEGLVGRE</sequence>
<organism evidence="1 2">
    <name type="scientific">Aeromonas phage PS1</name>
    <dbReference type="NCBI Taxonomy" id="2591406"/>
    <lineage>
        <taxon>Viruses</taxon>
        <taxon>Duplodnaviria</taxon>
        <taxon>Heunggongvirae</taxon>
        <taxon>Uroviricota</taxon>
        <taxon>Caudoviricetes</taxon>
        <taxon>Chimalliviridae</taxon>
        <taxon>Ferozepurvirus</taxon>
        <taxon>Ferozepurvirus PS1</taxon>
    </lineage>
</organism>
<gene>
    <name evidence="1" type="ORF">PS1_0241</name>
</gene>
<evidence type="ECO:0000313" key="1">
    <source>
        <dbReference type="EMBL" id="QDJ96752.1"/>
    </source>
</evidence>
<keyword evidence="2" id="KW-1185">Reference proteome</keyword>
<dbReference type="EMBL" id="MN032614">
    <property type="protein sequence ID" value="QDJ96752.1"/>
    <property type="molecule type" value="Genomic_DNA"/>
</dbReference>
<proteinExistence type="predicted"/>
<name>A0A514TUQ9_9CAUD</name>